<organism evidence="2 3">
    <name type="scientific">Streptomonospora nanhaiensis</name>
    <dbReference type="NCBI Taxonomy" id="1323731"/>
    <lineage>
        <taxon>Bacteria</taxon>
        <taxon>Bacillati</taxon>
        <taxon>Actinomycetota</taxon>
        <taxon>Actinomycetes</taxon>
        <taxon>Streptosporangiales</taxon>
        <taxon>Nocardiopsidaceae</taxon>
        <taxon>Streptomonospora</taxon>
    </lineage>
</organism>
<protein>
    <submittedName>
        <fullName evidence="2">Asp/Glu/hydantoin racemase</fullName>
    </submittedName>
</protein>
<evidence type="ECO:0000256" key="1">
    <source>
        <dbReference type="ARBA" id="ARBA00038414"/>
    </source>
</evidence>
<gene>
    <name evidence="2" type="ORF">HNR12_004642</name>
</gene>
<dbReference type="Gene3D" id="3.40.50.1860">
    <property type="match status" value="1"/>
</dbReference>
<evidence type="ECO:0000313" key="2">
    <source>
        <dbReference type="EMBL" id="NYI98365.1"/>
    </source>
</evidence>
<dbReference type="Gene3D" id="3.40.50.12500">
    <property type="match status" value="1"/>
</dbReference>
<dbReference type="InterPro" id="IPR015942">
    <property type="entry name" value="Asp/Glu/hydantoin_racemase"/>
</dbReference>
<accession>A0A853BUD7</accession>
<sequence>MRIGVIRVVTTGDDGLLGAHGRVIEAELGVETVSRCLPDQPDGVHDDATFALAAAKVPELAARMEREDGVAALLVSCAADPGLAGARAAVGVPVVGAGEAAARRALELGSRVGVLDLTTRTPAAVTSVLGPARVAALVPEGVRSTHDLRGAAGLAASVRAAERLVALGADTLMFACTGMTTIGLAAHLAERVEVPVVDAVRAGARAAVRAAGG</sequence>
<dbReference type="InterPro" id="IPR001920">
    <property type="entry name" value="Asp/Glu_race"/>
</dbReference>
<evidence type="ECO:0000313" key="3">
    <source>
        <dbReference type="Proteomes" id="UP000575985"/>
    </source>
</evidence>
<dbReference type="RefSeq" id="WP_179769527.1">
    <property type="nucleotide sequence ID" value="NZ_JACCFO010000001.1"/>
</dbReference>
<dbReference type="AlphaFoldDB" id="A0A853BUD7"/>
<keyword evidence="3" id="KW-1185">Reference proteome</keyword>
<comment type="caution">
    <text evidence="2">The sequence shown here is derived from an EMBL/GenBank/DDBJ whole genome shotgun (WGS) entry which is preliminary data.</text>
</comment>
<proteinExistence type="inferred from homology"/>
<dbReference type="InterPro" id="IPR053714">
    <property type="entry name" value="Iso_Racemase_Enz_sf"/>
</dbReference>
<dbReference type="EMBL" id="JACCFO010000001">
    <property type="protein sequence ID" value="NYI98365.1"/>
    <property type="molecule type" value="Genomic_DNA"/>
</dbReference>
<name>A0A853BUD7_9ACTN</name>
<dbReference type="Proteomes" id="UP000575985">
    <property type="component" value="Unassembled WGS sequence"/>
</dbReference>
<dbReference type="Pfam" id="PF01177">
    <property type="entry name" value="Asp_Glu_race"/>
    <property type="match status" value="1"/>
</dbReference>
<dbReference type="GO" id="GO:0047661">
    <property type="term" value="F:amino-acid racemase activity"/>
    <property type="evidence" value="ECO:0007669"/>
    <property type="project" value="InterPro"/>
</dbReference>
<reference evidence="2 3" key="1">
    <citation type="submission" date="2020-07" db="EMBL/GenBank/DDBJ databases">
        <title>Sequencing the genomes of 1000 actinobacteria strains.</title>
        <authorList>
            <person name="Klenk H.-P."/>
        </authorList>
    </citation>
    <scope>NUCLEOTIDE SEQUENCE [LARGE SCALE GENOMIC DNA]</scope>
    <source>
        <strain evidence="2 3">DSM 45927</strain>
    </source>
</reference>
<comment type="similarity">
    <text evidence="1">Belongs to the HyuE racemase family.</text>
</comment>